<proteinExistence type="predicted"/>
<sequence length="31" mass="3838">MFFLFIYNYYTYGDNLRISTLNCPKAQQCFY</sequence>
<organism evidence="1">
    <name type="scientific">Anguilla anguilla</name>
    <name type="common">European freshwater eel</name>
    <name type="synonym">Muraena anguilla</name>
    <dbReference type="NCBI Taxonomy" id="7936"/>
    <lineage>
        <taxon>Eukaryota</taxon>
        <taxon>Metazoa</taxon>
        <taxon>Chordata</taxon>
        <taxon>Craniata</taxon>
        <taxon>Vertebrata</taxon>
        <taxon>Euteleostomi</taxon>
        <taxon>Actinopterygii</taxon>
        <taxon>Neopterygii</taxon>
        <taxon>Teleostei</taxon>
        <taxon>Anguilliformes</taxon>
        <taxon>Anguillidae</taxon>
        <taxon>Anguilla</taxon>
    </lineage>
</organism>
<name>A0A0E9QA43_ANGAN</name>
<evidence type="ECO:0000313" key="1">
    <source>
        <dbReference type="EMBL" id="JAH12973.1"/>
    </source>
</evidence>
<protein>
    <submittedName>
        <fullName evidence="1">Uncharacterized protein</fullName>
    </submittedName>
</protein>
<reference evidence="1" key="2">
    <citation type="journal article" date="2015" name="Fish Shellfish Immunol.">
        <title>Early steps in the European eel (Anguilla anguilla)-Vibrio vulnificus interaction in the gills: Role of the RtxA13 toxin.</title>
        <authorList>
            <person name="Callol A."/>
            <person name="Pajuelo D."/>
            <person name="Ebbesson L."/>
            <person name="Teles M."/>
            <person name="MacKenzie S."/>
            <person name="Amaro C."/>
        </authorList>
    </citation>
    <scope>NUCLEOTIDE SEQUENCE</scope>
</reference>
<accession>A0A0E9QA43</accession>
<dbReference type="EMBL" id="GBXM01095604">
    <property type="protein sequence ID" value="JAH12973.1"/>
    <property type="molecule type" value="Transcribed_RNA"/>
</dbReference>
<dbReference type="AlphaFoldDB" id="A0A0E9QA43"/>
<reference evidence="1" key="1">
    <citation type="submission" date="2014-11" db="EMBL/GenBank/DDBJ databases">
        <authorList>
            <person name="Amaro Gonzalez C."/>
        </authorList>
    </citation>
    <scope>NUCLEOTIDE SEQUENCE</scope>
</reference>